<dbReference type="InterPro" id="IPR016633">
    <property type="entry name" value="EarP"/>
</dbReference>
<dbReference type="Pfam" id="PF10093">
    <property type="entry name" value="EarP"/>
    <property type="match status" value="1"/>
</dbReference>
<accession>A0A318JH03</accession>
<dbReference type="NCBIfam" id="TIGR03837">
    <property type="entry name" value="efp_Arg_rhamno"/>
    <property type="match status" value="1"/>
</dbReference>
<dbReference type="Proteomes" id="UP000248395">
    <property type="component" value="Unassembled WGS sequence"/>
</dbReference>
<comment type="function">
    <text evidence="3">Protein-arginine rhamnosyltransferase that catalyzes the transfer of a single rhamnose to elongation factor P (EF-P) on 'Lys-32', a modification required for EF-P-dependent rescue of polyproline stalled ribosomes.</text>
</comment>
<sequence>MLRLPSFHHAAMPQTARLSWDIFCTVIDNYGDIGVAWRLARRLAHDFGHPVRLWVDDLASFARIAPLLDPASPQQLVDDIDIRRWEPHDSFAGYQPARVVIEAFGCRLPDAVEQAMAGADIRPVWINLEYLSAEDWVEGCHGMASPHPRLPLTKYFFFPGFTNRTGGLLCEDGLIATRQRWQQDKLAQRAFWQMFDIPEKQPEEWRISLFAYENPAARELLEYWTGSPLPVHCMVPEGKVLADVEAVLGRPLQAGQHATRGALTVHVLPMTDQDSYDLTLWSCDINFVRGEDSFVRAQWAGRPFIWHIYPQDDAAHMVKLDAFLSHYCRGIDAETASALQAASHAWNHGQGMVAAWQQLEKCLPQWHQHSRNWPDKLLEQGDLGMRLVQFIENQLE</sequence>
<evidence type="ECO:0000256" key="7">
    <source>
        <dbReference type="ARBA" id="ARBA00048472"/>
    </source>
</evidence>
<evidence type="ECO:0000256" key="4">
    <source>
        <dbReference type="ARBA" id="ARBA00024346"/>
    </source>
</evidence>
<proteinExistence type="inferred from homology"/>
<dbReference type="AlphaFoldDB" id="A0A318JH03"/>
<protein>
    <recommendedName>
        <fullName evidence="5">Protein-arginine rhamnosyltransferase</fullName>
    </recommendedName>
    <alternativeName>
        <fullName evidence="6">EF-P arginine rhamnosyltransferase</fullName>
    </alternativeName>
</protein>
<evidence type="ECO:0000313" key="8">
    <source>
        <dbReference type="EMBL" id="PXX48785.1"/>
    </source>
</evidence>
<organism evidence="8 9">
    <name type="scientific">Aquitalea magnusonii</name>
    <dbReference type="NCBI Taxonomy" id="332411"/>
    <lineage>
        <taxon>Bacteria</taxon>
        <taxon>Pseudomonadati</taxon>
        <taxon>Pseudomonadota</taxon>
        <taxon>Betaproteobacteria</taxon>
        <taxon>Neisseriales</taxon>
        <taxon>Chromobacteriaceae</taxon>
        <taxon>Aquitalea</taxon>
    </lineage>
</organism>
<evidence type="ECO:0000256" key="1">
    <source>
        <dbReference type="ARBA" id="ARBA00022676"/>
    </source>
</evidence>
<comment type="caution">
    <text evidence="8">The sequence shown here is derived from an EMBL/GenBank/DDBJ whole genome shotgun (WGS) entry which is preliminary data.</text>
</comment>
<gene>
    <name evidence="8" type="ORF">DFR38_106162</name>
</gene>
<evidence type="ECO:0000256" key="5">
    <source>
        <dbReference type="ARBA" id="ARBA00024416"/>
    </source>
</evidence>
<keyword evidence="1" id="KW-0328">Glycosyltransferase</keyword>
<keyword evidence="2" id="KW-0808">Transferase</keyword>
<name>A0A318JH03_9NEIS</name>
<reference evidence="8 9" key="1">
    <citation type="submission" date="2018-05" db="EMBL/GenBank/DDBJ databases">
        <title>Genomic Encyclopedia of Type Strains, Phase IV (KMG-IV): sequencing the most valuable type-strain genomes for metagenomic binning, comparative biology and taxonomic classification.</title>
        <authorList>
            <person name="Goeker M."/>
        </authorList>
    </citation>
    <scope>NUCLEOTIDE SEQUENCE [LARGE SCALE GENOMIC DNA]</scope>
    <source>
        <strain evidence="8 9">DSM 25134</strain>
    </source>
</reference>
<keyword evidence="9" id="KW-1185">Reference proteome</keyword>
<evidence type="ECO:0000256" key="2">
    <source>
        <dbReference type="ARBA" id="ARBA00022679"/>
    </source>
</evidence>
<dbReference type="GO" id="GO:0106361">
    <property type="term" value="F:protein-arginine rhamnosyltransferase activity"/>
    <property type="evidence" value="ECO:0007669"/>
    <property type="project" value="InterPro"/>
</dbReference>
<comment type="similarity">
    <text evidence="4">Belongs to the glycosyltransferase 104 family.</text>
</comment>
<evidence type="ECO:0000313" key="9">
    <source>
        <dbReference type="Proteomes" id="UP000248395"/>
    </source>
</evidence>
<evidence type="ECO:0000256" key="6">
    <source>
        <dbReference type="ARBA" id="ARBA00030025"/>
    </source>
</evidence>
<comment type="catalytic activity">
    <reaction evidence="7">
        <text>dTDP-beta-L-rhamnose + L-arginyl-[protein] = N(omega)-(alpha-L-rhamnosyl)-L-arginyl-[protein] + dTDP + H(+)</text>
        <dbReference type="Rhea" id="RHEA:66692"/>
        <dbReference type="Rhea" id="RHEA-COMP:10532"/>
        <dbReference type="Rhea" id="RHEA-COMP:17096"/>
        <dbReference type="ChEBI" id="CHEBI:15378"/>
        <dbReference type="ChEBI" id="CHEBI:29965"/>
        <dbReference type="ChEBI" id="CHEBI:57510"/>
        <dbReference type="ChEBI" id="CHEBI:58369"/>
        <dbReference type="ChEBI" id="CHEBI:167445"/>
    </reaction>
    <physiologicalReaction direction="left-to-right" evidence="7">
        <dbReference type="Rhea" id="RHEA:66693"/>
    </physiologicalReaction>
</comment>
<evidence type="ECO:0000256" key="3">
    <source>
        <dbReference type="ARBA" id="ARBA00024303"/>
    </source>
</evidence>
<dbReference type="PIRSF" id="PIRSF015557">
    <property type="entry name" value="UCP015557"/>
    <property type="match status" value="1"/>
</dbReference>
<dbReference type="EMBL" id="QJKC01000006">
    <property type="protein sequence ID" value="PXX48785.1"/>
    <property type="molecule type" value="Genomic_DNA"/>
</dbReference>